<keyword evidence="3" id="KW-1185">Reference proteome</keyword>
<proteinExistence type="predicted"/>
<dbReference type="InterPro" id="IPR027417">
    <property type="entry name" value="P-loop_NTPase"/>
</dbReference>
<dbReference type="RefSeq" id="WP_237254918.1">
    <property type="nucleotide sequence ID" value="NZ_JAKJXF010000004.1"/>
</dbReference>
<dbReference type="PANTHER" id="PTHR30050:SF4">
    <property type="entry name" value="ATP-BINDING PROTEIN RV3427C IN INSERTION SEQUENCE-RELATED"/>
    <property type="match status" value="1"/>
</dbReference>
<dbReference type="GO" id="GO:0005524">
    <property type="term" value="F:ATP binding"/>
    <property type="evidence" value="ECO:0007669"/>
    <property type="project" value="UniProtKB-KW"/>
</dbReference>
<comment type="caution">
    <text evidence="2">The sequence shown here is derived from an EMBL/GenBank/DDBJ whole genome shotgun (WGS) entry which is preliminary data.</text>
</comment>
<gene>
    <name evidence="2" type="ORF">L4G47_25875</name>
</gene>
<dbReference type="InterPro" id="IPR002611">
    <property type="entry name" value="IstB_ATP-bd"/>
</dbReference>
<organism evidence="2 3">
    <name type="scientific">Pseudomonas petrae</name>
    <dbReference type="NCBI Taxonomy" id="2912190"/>
    <lineage>
        <taxon>Bacteria</taxon>
        <taxon>Pseudomonadati</taxon>
        <taxon>Pseudomonadota</taxon>
        <taxon>Gammaproteobacteria</taxon>
        <taxon>Pseudomonadales</taxon>
        <taxon>Pseudomonadaceae</taxon>
        <taxon>Pseudomonas</taxon>
    </lineage>
</organism>
<keyword evidence="2" id="KW-0067">ATP-binding</keyword>
<keyword evidence="2" id="KW-0547">Nucleotide-binding</keyword>
<evidence type="ECO:0000259" key="1">
    <source>
        <dbReference type="Pfam" id="PF01695"/>
    </source>
</evidence>
<dbReference type="Proteomes" id="UP001162905">
    <property type="component" value="Unassembled WGS sequence"/>
</dbReference>
<reference evidence="2" key="1">
    <citation type="submission" date="2022-01" db="EMBL/GenBank/DDBJ databases">
        <title>Pseudomonas sp. nov. isolated from Antarctic regolith.</title>
        <authorList>
            <person name="Novakova D."/>
            <person name="Sedlar K."/>
        </authorList>
    </citation>
    <scope>NUCLEOTIDE SEQUENCE</scope>
    <source>
        <strain evidence="2">P2647</strain>
    </source>
</reference>
<dbReference type="CDD" id="cd00009">
    <property type="entry name" value="AAA"/>
    <property type="match status" value="1"/>
</dbReference>
<protein>
    <submittedName>
        <fullName evidence="2">ATP-binding protein</fullName>
    </submittedName>
</protein>
<feature type="domain" description="IstB-like ATP-binding" evidence="1">
    <location>
        <begin position="57"/>
        <end position="237"/>
    </location>
</feature>
<sequence length="259" mass="28824">MTVPTILKSETAQCSEHGQYHKHLVESFIGDRIWQGCPRCQFDAVHSPDDAIYKPAAAVRDARDLNARLIASDIPLRFRKATLDNYQTITSPAQQAIALRQCRDYAQGFEANWNVGRSMMLLGGLGTGKTHLGCAIAQHAIREFRAVARYTSALSIIRDVKSTFAKDAELTETKIYEALSTPDLLIVDEVGVQNGSDFERQVLFETINSRYERLQPTIVISNLSILAMRKCLGDRVVDRLSDHDGPAVLFNWASARGEA</sequence>
<dbReference type="SUPFAM" id="SSF52540">
    <property type="entry name" value="P-loop containing nucleoside triphosphate hydrolases"/>
    <property type="match status" value="1"/>
</dbReference>
<name>A0ABS9ID16_9PSED</name>
<dbReference type="PANTHER" id="PTHR30050">
    <property type="entry name" value="CHROMOSOMAL REPLICATION INITIATOR PROTEIN DNAA"/>
    <property type="match status" value="1"/>
</dbReference>
<dbReference type="Pfam" id="PF01695">
    <property type="entry name" value="IstB_IS21"/>
    <property type="match status" value="1"/>
</dbReference>
<dbReference type="Gene3D" id="3.40.50.300">
    <property type="entry name" value="P-loop containing nucleotide triphosphate hydrolases"/>
    <property type="match status" value="1"/>
</dbReference>
<evidence type="ECO:0000313" key="3">
    <source>
        <dbReference type="Proteomes" id="UP001162905"/>
    </source>
</evidence>
<evidence type="ECO:0000313" key="2">
    <source>
        <dbReference type="EMBL" id="MCF7545622.1"/>
    </source>
</evidence>
<accession>A0ABS9ID16</accession>
<dbReference type="EMBL" id="JAKJXH010000054">
    <property type="protein sequence ID" value="MCF7545622.1"/>
    <property type="molecule type" value="Genomic_DNA"/>
</dbReference>